<dbReference type="InterPro" id="IPR050490">
    <property type="entry name" value="Bact_solute-bd_prot1"/>
</dbReference>
<organism evidence="6 7">
    <name type="scientific">Geomonas anaerohicana</name>
    <dbReference type="NCBI Taxonomy" id="2798583"/>
    <lineage>
        <taxon>Bacteria</taxon>
        <taxon>Pseudomonadati</taxon>
        <taxon>Thermodesulfobacteriota</taxon>
        <taxon>Desulfuromonadia</taxon>
        <taxon>Geobacterales</taxon>
        <taxon>Geobacteraceae</taxon>
        <taxon>Geomonas</taxon>
    </lineage>
</organism>
<dbReference type="Proteomes" id="UP000614714">
    <property type="component" value="Unassembled WGS sequence"/>
</dbReference>
<comment type="subcellular location">
    <subcellularLocation>
        <location evidence="1">Periplasm</location>
    </subcellularLocation>
</comment>
<evidence type="ECO:0000256" key="1">
    <source>
        <dbReference type="ARBA" id="ARBA00004418"/>
    </source>
</evidence>
<proteinExistence type="inferred from homology"/>
<dbReference type="SUPFAM" id="SSF53850">
    <property type="entry name" value="Periplasmic binding protein-like II"/>
    <property type="match status" value="1"/>
</dbReference>
<keyword evidence="7" id="KW-1185">Reference proteome</keyword>
<comment type="caution">
    <text evidence="6">The sequence shown here is derived from an EMBL/GenBank/DDBJ whole genome shotgun (WGS) entry which is preliminary data.</text>
</comment>
<name>A0ABS0YIJ8_9BACT</name>
<dbReference type="PANTHER" id="PTHR43649">
    <property type="entry name" value="ARABINOSE-BINDING PROTEIN-RELATED"/>
    <property type="match status" value="1"/>
</dbReference>
<evidence type="ECO:0000256" key="3">
    <source>
        <dbReference type="ARBA" id="ARBA00022448"/>
    </source>
</evidence>
<comment type="similarity">
    <text evidence="2">Belongs to the bacterial solute-binding protein 1 family.</text>
</comment>
<evidence type="ECO:0000256" key="2">
    <source>
        <dbReference type="ARBA" id="ARBA00008520"/>
    </source>
</evidence>
<dbReference type="Gene3D" id="3.40.190.10">
    <property type="entry name" value="Periplasmic binding protein-like II"/>
    <property type="match status" value="2"/>
</dbReference>
<accession>A0ABS0YIJ8</accession>
<evidence type="ECO:0000313" key="7">
    <source>
        <dbReference type="Proteomes" id="UP000614714"/>
    </source>
</evidence>
<protein>
    <submittedName>
        <fullName evidence="6">Sugar ABC transporter substrate-binding protein</fullName>
    </submittedName>
</protein>
<evidence type="ECO:0000256" key="4">
    <source>
        <dbReference type="ARBA" id="ARBA00022729"/>
    </source>
</evidence>
<gene>
    <name evidence="6" type="ORF">JFN91_17670</name>
</gene>
<dbReference type="CDD" id="cd13585">
    <property type="entry name" value="PBP2_TMBP_like"/>
    <property type="match status" value="1"/>
</dbReference>
<dbReference type="InterPro" id="IPR006059">
    <property type="entry name" value="SBP"/>
</dbReference>
<keyword evidence="3" id="KW-0813">Transport</keyword>
<sequence length="460" mass="51206">MVTCAFLAPAMVHGATTGEAAARGNPGAAPTSPKTGRGSWSLAEAAKPYRGVTVKVSFLPRPGYQAAIKLIPEFERVTGIRVNWELIYYEDMRKSLVLDFTSGNPRFDVILIDIVWLGEFASAGWVTPLASFFCDPALADPELDLKDFFPLLLNSLGTWDGIVYGLPIDSYAGLLFYNRCRLHEAGFSRPPDTWQELLERYAPALTTGDRFAFALQSHAGETQSCDSFMRFIWPFGGSLLTPAFTPNLSSPGAVAGLKFRQQLLRYMPPDVVDWEHEQAVQALADGKVAMITEWSGWYKWLADSKSSKTSRCLGVTVEPAGPAGRKPALGGFSLGVNAQSSQQKQKAAWLFIQWLTSKKKAREFTLAGGVPGRRSAYLDRRLQKRFPYFEPLVTSWTRYGNPLYRPRFKEWPAISGIIAETGTRMMRGEIGVDKGARQIDDQIYYILYESGYYGNKPKLQ</sequence>
<keyword evidence="4" id="KW-0732">Signal</keyword>
<feature type="region of interest" description="Disordered" evidence="5">
    <location>
        <begin position="18"/>
        <end position="38"/>
    </location>
</feature>
<reference evidence="6 7" key="1">
    <citation type="submission" date="2020-12" db="EMBL/GenBank/DDBJ databases">
        <title>Geomonas sp. Red421, isolated from paddy soil.</title>
        <authorList>
            <person name="Xu Z."/>
            <person name="Zhang Z."/>
            <person name="Masuda Y."/>
            <person name="Itoh H."/>
            <person name="Senoo K."/>
        </authorList>
    </citation>
    <scope>NUCLEOTIDE SEQUENCE [LARGE SCALE GENOMIC DNA]</scope>
    <source>
        <strain evidence="6 7">Red421</strain>
    </source>
</reference>
<evidence type="ECO:0000313" key="6">
    <source>
        <dbReference type="EMBL" id="MBJ6752047.1"/>
    </source>
</evidence>
<dbReference type="RefSeq" id="WP_199390484.1">
    <property type="nucleotide sequence ID" value="NZ_JAEMHL010000011.1"/>
</dbReference>
<dbReference type="PANTHER" id="PTHR43649:SF34">
    <property type="entry name" value="ABC TRANSPORTER PERIPLASMIC-BINDING PROTEIN YCJN-RELATED"/>
    <property type="match status" value="1"/>
</dbReference>
<dbReference type="EMBL" id="JAEMHL010000011">
    <property type="protein sequence ID" value="MBJ6752047.1"/>
    <property type="molecule type" value="Genomic_DNA"/>
</dbReference>
<dbReference type="Pfam" id="PF01547">
    <property type="entry name" value="SBP_bac_1"/>
    <property type="match status" value="1"/>
</dbReference>
<evidence type="ECO:0000256" key="5">
    <source>
        <dbReference type="SAM" id="MobiDB-lite"/>
    </source>
</evidence>